<evidence type="ECO:0000313" key="1">
    <source>
        <dbReference type="EMBL" id="CAG5049021.1"/>
    </source>
</evidence>
<name>A0A8S3XZI3_PARAO</name>
<proteinExistence type="predicted"/>
<accession>A0A8S3XZI3</accession>
<gene>
    <name evidence="1" type="ORF">PAPOLLO_LOCUS24364</name>
</gene>
<protein>
    <submittedName>
        <fullName evidence="1">(apollo) hypothetical protein</fullName>
    </submittedName>
</protein>
<dbReference type="Proteomes" id="UP000691718">
    <property type="component" value="Unassembled WGS sequence"/>
</dbReference>
<organism evidence="1 2">
    <name type="scientific">Parnassius apollo</name>
    <name type="common">Apollo butterfly</name>
    <name type="synonym">Papilio apollo</name>
    <dbReference type="NCBI Taxonomy" id="110799"/>
    <lineage>
        <taxon>Eukaryota</taxon>
        <taxon>Metazoa</taxon>
        <taxon>Ecdysozoa</taxon>
        <taxon>Arthropoda</taxon>
        <taxon>Hexapoda</taxon>
        <taxon>Insecta</taxon>
        <taxon>Pterygota</taxon>
        <taxon>Neoptera</taxon>
        <taxon>Endopterygota</taxon>
        <taxon>Lepidoptera</taxon>
        <taxon>Glossata</taxon>
        <taxon>Ditrysia</taxon>
        <taxon>Papilionoidea</taxon>
        <taxon>Papilionidae</taxon>
        <taxon>Parnassiinae</taxon>
        <taxon>Parnassini</taxon>
        <taxon>Parnassius</taxon>
        <taxon>Parnassius</taxon>
    </lineage>
</organism>
<sequence length="72" mass="8355">MEKPMYEYEKLKVFKMYKTVKDSLNVEFLQVYSYGNKRPALYREPNPSSLLVLRPSLALHLLGVATVAFISQ</sequence>
<comment type="caution">
    <text evidence="1">The sequence shown here is derived from an EMBL/GenBank/DDBJ whole genome shotgun (WGS) entry which is preliminary data.</text>
</comment>
<dbReference type="EMBL" id="CAJQZP010001468">
    <property type="protein sequence ID" value="CAG5049021.1"/>
    <property type="molecule type" value="Genomic_DNA"/>
</dbReference>
<dbReference type="AlphaFoldDB" id="A0A8S3XZI3"/>
<evidence type="ECO:0000313" key="2">
    <source>
        <dbReference type="Proteomes" id="UP000691718"/>
    </source>
</evidence>
<reference evidence="1" key="1">
    <citation type="submission" date="2021-04" db="EMBL/GenBank/DDBJ databases">
        <authorList>
            <person name="Tunstrom K."/>
        </authorList>
    </citation>
    <scope>NUCLEOTIDE SEQUENCE</scope>
</reference>
<keyword evidence="2" id="KW-1185">Reference proteome</keyword>